<keyword evidence="1" id="KW-0472">Membrane</keyword>
<keyword evidence="4" id="KW-1185">Reference proteome</keyword>
<proteinExistence type="predicted"/>
<accession>A0ABS6F7A4</accession>
<dbReference type="EMBL" id="JAHLQN010000001">
    <property type="protein sequence ID" value="MBU5626164.1"/>
    <property type="molecule type" value="Genomic_DNA"/>
</dbReference>
<evidence type="ECO:0000313" key="3">
    <source>
        <dbReference type="EMBL" id="MBU5626164.1"/>
    </source>
</evidence>
<reference evidence="3 4" key="1">
    <citation type="submission" date="2021-06" db="EMBL/GenBank/DDBJ databases">
        <authorList>
            <person name="Sun Q."/>
            <person name="Li D."/>
        </authorList>
    </citation>
    <scope>NUCLEOTIDE SEQUENCE [LARGE SCALE GENOMIC DNA]</scope>
    <source>
        <strain evidence="3 4">MSJ-2</strain>
    </source>
</reference>
<dbReference type="RefSeq" id="WP_216559230.1">
    <property type="nucleotide sequence ID" value="NZ_JAHLQN010000001.1"/>
</dbReference>
<keyword evidence="1" id="KW-1133">Transmembrane helix</keyword>
<gene>
    <name evidence="3" type="ORF">KQI82_04405</name>
</gene>
<evidence type="ECO:0000259" key="2">
    <source>
        <dbReference type="Pfam" id="PF11738"/>
    </source>
</evidence>
<dbReference type="InterPro" id="IPR021729">
    <property type="entry name" value="DUF3298"/>
</dbReference>
<comment type="caution">
    <text evidence="3">The sequence shown here is derived from an EMBL/GenBank/DDBJ whole genome shotgun (WGS) entry which is preliminary data.</text>
</comment>
<sequence>MKEHLNNCKQEYESIPIPEELEFRVRSSMEEAKRRSRRDCARKTWRRSATTAAAVLVLMVALVNSNAGIASAMEKVPVLGAITRVFTFRTYEDERPNSSADIRIPQVVGGPDELTQAIADYTDTIIARYEEESGIVNASDVEARTNHYQVGVDYSVVTDSDSLFALRFDEALVMASGTESVVIYNVDKASGKIISLADLFESSSDYKSLISENIKEQMHQRMEEDDSVYYWLNDEVSDWNFTTITDETTFYVDENQELIIVFNEGDVAPMYMGVVEFVIPASVTEGIARRGYLN</sequence>
<name>A0ABS6F7A4_9FIRM</name>
<protein>
    <submittedName>
        <fullName evidence="3">RsiV family protein</fullName>
    </submittedName>
</protein>
<feature type="transmembrane region" description="Helical" evidence="1">
    <location>
        <begin position="44"/>
        <end position="63"/>
    </location>
</feature>
<organism evidence="3 4">
    <name type="scientific">Dysosmobacter acutus</name>
    <dbReference type="NCBI Taxonomy" id="2841504"/>
    <lineage>
        <taxon>Bacteria</taxon>
        <taxon>Bacillati</taxon>
        <taxon>Bacillota</taxon>
        <taxon>Clostridia</taxon>
        <taxon>Eubacteriales</taxon>
        <taxon>Oscillospiraceae</taxon>
        <taxon>Dysosmobacter</taxon>
    </lineage>
</organism>
<evidence type="ECO:0000256" key="1">
    <source>
        <dbReference type="SAM" id="Phobius"/>
    </source>
</evidence>
<evidence type="ECO:0000313" key="4">
    <source>
        <dbReference type="Proteomes" id="UP000787672"/>
    </source>
</evidence>
<feature type="domain" description="DUF3298" evidence="2">
    <location>
        <begin position="197"/>
        <end position="281"/>
    </location>
</feature>
<dbReference type="Proteomes" id="UP000787672">
    <property type="component" value="Unassembled WGS sequence"/>
</dbReference>
<dbReference type="Pfam" id="PF11738">
    <property type="entry name" value="DUF3298"/>
    <property type="match status" value="1"/>
</dbReference>
<keyword evidence="1" id="KW-0812">Transmembrane</keyword>